<evidence type="ECO:0000313" key="2">
    <source>
        <dbReference type="EMBL" id="BBH54189.1"/>
    </source>
</evidence>
<dbReference type="GO" id="GO:0047632">
    <property type="term" value="F:agmatine deiminase activity"/>
    <property type="evidence" value="ECO:0007669"/>
    <property type="project" value="TreeGrafter"/>
</dbReference>
<sequence length="348" mass="40162">MSQIRKDIPYNIGFSMPAEWAPHSATWTSWPFDEDIWYGKLNSVREEFTNLVKTIAKYEHVHLLVNNKETELDARERLGELSNISLHRVSLNDVWFRDNGPIFILKENKLSFVKWEFNAWGQKFKWELDSLAPYEVAKILNINFFNSPVVMEGGSLDNNGKGICLTTKQCLLSKMRNPKLSQSDIEKSLKEYLGIKKLLWLEDGLEGDHTDGHIDTIVRFVDEKTIVYSITEDKSDKNYHVMQRNYELLKTFTDLEGNSFKLIPLVLPKQRIEIESQRLPATYANFYIGNHFVVVPLYQDPHDELALNTLRPLFPGREVIGLSSRAIINGGGSFHCVTQQQPAGDIWR</sequence>
<dbReference type="KEGG" id="sbf:JCM31447_26490"/>
<dbReference type="PANTHER" id="PTHR31377:SF0">
    <property type="entry name" value="AGMATINE DEIMINASE-RELATED"/>
    <property type="match status" value="1"/>
</dbReference>
<protein>
    <submittedName>
        <fullName evidence="2">Agmatine deiminase family protein</fullName>
    </submittedName>
</protein>
<organism evidence="2 3">
    <name type="scientific">Fluviispira sanaruensis</name>
    <dbReference type="NCBI Taxonomy" id="2493639"/>
    <lineage>
        <taxon>Bacteria</taxon>
        <taxon>Pseudomonadati</taxon>
        <taxon>Bdellovibrionota</taxon>
        <taxon>Oligoflexia</taxon>
        <taxon>Silvanigrellales</taxon>
        <taxon>Silvanigrellaceae</taxon>
        <taxon>Fluviispira</taxon>
    </lineage>
</organism>
<dbReference type="PANTHER" id="PTHR31377">
    <property type="entry name" value="AGMATINE DEIMINASE-RELATED"/>
    <property type="match status" value="1"/>
</dbReference>
<accession>A0A4P2VQC1</accession>
<proteinExistence type="predicted"/>
<evidence type="ECO:0000256" key="1">
    <source>
        <dbReference type="ARBA" id="ARBA00022801"/>
    </source>
</evidence>
<gene>
    <name evidence="2" type="ORF">JCM31447_26490</name>
</gene>
<dbReference type="Pfam" id="PF04371">
    <property type="entry name" value="PAD_porph"/>
    <property type="match status" value="1"/>
</dbReference>
<dbReference type="GO" id="GO:0004668">
    <property type="term" value="F:protein-arginine deiminase activity"/>
    <property type="evidence" value="ECO:0007669"/>
    <property type="project" value="InterPro"/>
</dbReference>
<dbReference type="EMBL" id="AP019368">
    <property type="protein sequence ID" value="BBH54189.1"/>
    <property type="molecule type" value="Genomic_DNA"/>
</dbReference>
<evidence type="ECO:0000313" key="3">
    <source>
        <dbReference type="Proteomes" id="UP000291236"/>
    </source>
</evidence>
<dbReference type="GO" id="GO:0009446">
    <property type="term" value="P:putrescine biosynthetic process"/>
    <property type="evidence" value="ECO:0007669"/>
    <property type="project" value="InterPro"/>
</dbReference>
<dbReference type="Proteomes" id="UP000291236">
    <property type="component" value="Chromosome"/>
</dbReference>
<dbReference type="RefSeq" id="WP_216678678.1">
    <property type="nucleotide sequence ID" value="NZ_AP019368.1"/>
</dbReference>
<dbReference type="SUPFAM" id="SSF55909">
    <property type="entry name" value="Pentein"/>
    <property type="match status" value="1"/>
</dbReference>
<dbReference type="InterPro" id="IPR007466">
    <property type="entry name" value="Peptidyl-Arg-deiminase_porph"/>
</dbReference>
<keyword evidence="3" id="KW-1185">Reference proteome</keyword>
<reference evidence="2 3" key="1">
    <citation type="submission" date="2018-12" db="EMBL/GenBank/DDBJ databases">
        <title>Rubrispira sanarue gen. nov., sp., nov., a member of the order Silvanigrellales, isolated from a brackish lake in Hamamatsu Japan.</title>
        <authorList>
            <person name="Maejima Y."/>
            <person name="Iino T."/>
            <person name="Muraguchi Y."/>
            <person name="Fukuda K."/>
            <person name="Nojiri H."/>
            <person name="Ohkuma M."/>
            <person name="Moriuchi R."/>
            <person name="Dohra H."/>
            <person name="Kimbara K."/>
            <person name="Shintani M."/>
        </authorList>
    </citation>
    <scope>NUCLEOTIDE SEQUENCE [LARGE SCALE GENOMIC DNA]</scope>
    <source>
        <strain evidence="2 3">RF1110005</strain>
    </source>
</reference>
<keyword evidence="1" id="KW-0378">Hydrolase</keyword>
<name>A0A4P2VQC1_FLUSA</name>
<dbReference type="AlphaFoldDB" id="A0A4P2VQC1"/>
<dbReference type="Gene3D" id="3.75.10.10">
    <property type="entry name" value="L-arginine/glycine Amidinotransferase, Chain A"/>
    <property type="match status" value="1"/>
</dbReference>